<dbReference type="PROSITE" id="PS00982">
    <property type="entry name" value="PHYTOENE_DH"/>
    <property type="match status" value="1"/>
</dbReference>
<accession>A0A7Y0BQT7</accession>
<evidence type="ECO:0000256" key="3">
    <source>
        <dbReference type="ARBA" id="ARBA00006046"/>
    </source>
</evidence>
<protein>
    <recommendedName>
        <fullName evidence="8">Phytoene dehydrogenase</fullName>
    </recommendedName>
</protein>
<sequence length="492" mass="54375">MKKACVIGAGFGGLALAIRLQSAGIETTVVEARDKPGGRAYFWERDGFTFDAGPTVITDPPCLQELWALKGHRMEDDIELMPVMPFYRLNWADGTNFDYSNDETGLRNEIAKINPRDVAGYDAFLDYSAGVFEEGYVKLGSVPFLDFASMIKAAPALAKYQAWRSVYSMVSKYIESEKLREAFSFHTLLVGGNPMKTSSIYALIHKLEKDGGVWWAKGGTNRLIDAMVRHFERLGGTVRLGDAVTKIHSLGNRVTGLETRSGWQGSFDAIASNGDLMHTYRDLLEGNTHAARQAKSLKRKKFSPSLFVVHFGIEGTWPGIPHHMILFGPRYKGLLDDIYSHGVLPEDFSIYLHHPTVTDPSMAPEGMSTFYALVPVANMGKLPVDWDEIGPMLEKRILDEVGRRLIPDIHSRIVTKFHYAPSDFATDLSAHLGSAFSLEPLLTQSAWFRAHNRDDQIPNLYLVGAGTHPGAGIPGVVGSAKATAKIMLEDLL</sequence>
<dbReference type="AlphaFoldDB" id="A0A7Y0BQT7"/>
<evidence type="ECO:0000256" key="1">
    <source>
        <dbReference type="ARBA" id="ARBA00001974"/>
    </source>
</evidence>
<evidence type="ECO:0000313" key="11">
    <source>
        <dbReference type="EMBL" id="NML94917.1"/>
    </source>
</evidence>
<dbReference type="InterPro" id="IPR014105">
    <property type="entry name" value="Carotenoid/retinoid_OxRdtase"/>
</dbReference>
<dbReference type="InterPro" id="IPR036188">
    <property type="entry name" value="FAD/NAD-bd_sf"/>
</dbReference>
<keyword evidence="7 9" id="KW-0560">Oxidoreductase</keyword>
<dbReference type="GO" id="GO:0016117">
    <property type="term" value="P:carotenoid biosynthetic process"/>
    <property type="evidence" value="ECO:0007669"/>
    <property type="project" value="UniProtKB-KW"/>
</dbReference>
<evidence type="ECO:0000256" key="6">
    <source>
        <dbReference type="ARBA" id="ARBA00022827"/>
    </source>
</evidence>
<comment type="similarity">
    <text evidence="3 9">Belongs to the carotenoid/retinoid oxidoreductase family.</text>
</comment>
<name>A0A7Y0BQT7_9SPHN</name>
<dbReference type="NCBIfam" id="TIGR02734">
    <property type="entry name" value="crtI_fam"/>
    <property type="match status" value="1"/>
</dbReference>
<dbReference type="GO" id="GO:0016627">
    <property type="term" value="F:oxidoreductase activity, acting on the CH-CH group of donors"/>
    <property type="evidence" value="ECO:0007669"/>
    <property type="project" value="UniProtKB-ARBA"/>
</dbReference>
<dbReference type="FunFam" id="3.50.50.60:FF:000378">
    <property type="entry name" value="Phytoene desaturase"/>
    <property type="match status" value="1"/>
</dbReference>
<proteinExistence type="inferred from homology"/>
<evidence type="ECO:0000259" key="10">
    <source>
        <dbReference type="Pfam" id="PF01593"/>
    </source>
</evidence>
<dbReference type="Gene3D" id="3.50.50.60">
    <property type="entry name" value="FAD/NAD(P)-binding domain"/>
    <property type="match status" value="3"/>
</dbReference>
<dbReference type="Pfam" id="PF01593">
    <property type="entry name" value="Amino_oxidase"/>
    <property type="match status" value="1"/>
</dbReference>
<comment type="cofactor">
    <cofactor evidence="1">
        <name>FAD</name>
        <dbReference type="ChEBI" id="CHEBI:57692"/>
    </cofactor>
</comment>
<feature type="domain" description="Amine oxidase" evidence="10">
    <location>
        <begin position="12"/>
        <end position="487"/>
    </location>
</feature>
<gene>
    <name evidence="11" type="ORF">HHL27_14680</name>
</gene>
<dbReference type="SUPFAM" id="SSF51905">
    <property type="entry name" value="FAD/NAD(P)-binding domain"/>
    <property type="match status" value="1"/>
</dbReference>
<dbReference type="PANTHER" id="PTHR43734">
    <property type="entry name" value="PHYTOENE DESATURASE"/>
    <property type="match status" value="1"/>
</dbReference>
<evidence type="ECO:0000256" key="2">
    <source>
        <dbReference type="ARBA" id="ARBA00004829"/>
    </source>
</evidence>
<dbReference type="InterPro" id="IPR002937">
    <property type="entry name" value="Amino_oxidase"/>
</dbReference>
<dbReference type="PANTHER" id="PTHR43734:SF3">
    <property type="entry name" value="B-CAROTENE KETOLASE"/>
    <property type="match status" value="1"/>
</dbReference>
<comment type="caution">
    <text evidence="11">The sequence shown here is derived from an EMBL/GenBank/DDBJ whole genome shotgun (WGS) entry which is preliminary data.</text>
</comment>
<dbReference type="EMBL" id="JABBGM010000006">
    <property type="protein sequence ID" value="NML94917.1"/>
    <property type="molecule type" value="Genomic_DNA"/>
</dbReference>
<comment type="pathway">
    <text evidence="2 9">Carotenoid biosynthesis.</text>
</comment>
<dbReference type="RefSeq" id="WP_169494193.1">
    <property type="nucleotide sequence ID" value="NZ_AP029021.1"/>
</dbReference>
<evidence type="ECO:0000256" key="8">
    <source>
        <dbReference type="ARBA" id="ARBA00031986"/>
    </source>
</evidence>
<dbReference type="InterPro" id="IPR008150">
    <property type="entry name" value="Phytoene_DH_bac_CS"/>
</dbReference>
<evidence type="ECO:0000256" key="4">
    <source>
        <dbReference type="ARBA" id="ARBA00022630"/>
    </source>
</evidence>
<reference evidence="11 12" key="1">
    <citation type="submission" date="2020-04" db="EMBL/GenBank/DDBJ databases">
        <title>Novosphingobium sp. TW-4 isolated from soil.</title>
        <authorList>
            <person name="Dahal R.H."/>
            <person name="Chaudhary D.K."/>
        </authorList>
    </citation>
    <scope>NUCLEOTIDE SEQUENCE [LARGE SCALE GENOMIC DNA]</scope>
    <source>
        <strain evidence="11 12">TW-4</strain>
    </source>
</reference>
<evidence type="ECO:0000313" key="12">
    <source>
        <dbReference type="Proteomes" id="UP000583556"/>
    </source>
</evidence>
<keyword evidence="6" id="KW-0274">FAD</keyword>
<keyword evidence="4" id="KW-0285">Flavoprotein</keyword>
<evidence type="ECO:0000256" key="9">
    <source>
        <dbReference type="RuleBase" id="RU362075"/>
    </source>
</evidence>
<evidence type="ECO:0000256" key="5">
    <source>
        <dbReference type="ARBA" id="ARBA00022746"/>
    </source>
</evidence>
<evidence type="ECO:0000256" key="7">
    <source>
        <dbReference type="ARBA" id="ARBA00023002"/>
    </source>
</evidence>
<organism evidence="11 12">
    <name type="scientific">Novosphingobium olei</name>
    <dbReference type="NCBI Taxonomy" id="2728851"/>
    <lineage>
        <taxon>Bacteria</taxon>
        <taxon>Pseudomonadati</taxon>
        <taxon>Pseudomonadota</taxon>
        <taxon>Alphaproteobacteria</taxon>
        <taxon>Sphingomonadales</taxon>
        <taxon>Sphingomonadaceae</taxon>
        <taxon>Novosphingobium</taxon>
    </lineage>
</organism>
<keyword evidence="5 9" id="KW-0125">Carotenoid biosynthesis</keyword>
<dbReference type="Proteomes" id="UP000583556">
    <property type="component" value="Unassembled WGS sequence"/>
</dbReference>
<keyword evidence="12" id="KW-1185">Reference proteome</keyword>